<evidence type="ECO:0000313" key="2">
    <source>
        <dbReference type="EMBL" id="RFC54218.1"/>
    </source>
</evidence>
<evidence type="ECO:0000256" key="1">
    <source>
        <dbReference type="SAM" id="Phobius"/>
    </source>
</evidence>
<protein>
    <submittedName>
        <fullName evidence="2">Uncharacterized protein</fullName>
    </submittedName>
</protein>
<reference evidence="2 3" key="1">
    <citation type="submission" date="2018-08" db="EMBL/GenBank/DDBJ databases">
        <title>The draft genome squence of Brumimicrobium sp. N62.</title>
        <authorList>
            <person name="Du Z.-J."/>
            <person name="Luo H.-R."/>
        </authorList>
    </citation>
    <scope>NUCLEOTIDE SEQUENCE [LARGE SCALE GENOMIC DNA]</scope>
    <source>
        <strain evidence="2 3">N62</strain>
    </source>
</reference>
<gene>
    <name evidence="2" type="ORF">DXU93_09535</name>
</gene>
<comment type="caution">
    <text evidence="2">The sequence shown here is derived from an EMBL/GenBank/DDBJ whole genome shotgun (WGS) entry which is preliminary data.</text>
</comment>
<keyword evidence="1" id="KW-0812">Transmembrane</keyword>
<keyword evidence="1" id="KW-0472">Membrane</keyword>
<proteinExistence type="predicted"/>
<dbReference type="AlphaFoldDB" id="A0A3E1EXF7"/>
<sequence length="111" mass="12548">MLRIAVIKKKINSDLAGIGPRLNNPMNTSSLTQSTDKIKSSSSYFLKMITNFGSSKHTRNYVNSLIKLSEIEQLNDSEISLKIDKFIKLFSLFSRVWVIAMLSILLAFVFS</sequence>
<name>A0A3E1EXF7_9FLAO</name>
<dbReference type="Proteomes" id="UP000257127">
    <property type="component" value="Unassembled WGS sequence"/>
</dbReference>
<evidence type="ECO:0000313" key="3">
    <source>
        <dbReference type="Proteomes" id="UP000257127"/>
    </source>
</evidence>
<dbReference type="EMBL" id="QURB01000005">
    <property type="protein sequence ID" value="RFC54218.1"/>
    <property type="molecule type" value="Genomic_DNA"/>
</dbReference>
<keyword evidence="1" id="KW-1133">Transmembrane helix</keyword>
<organism evidence="2 3">
    <name type="scientific">Brumimicrobium aurantiacum</name>
    <dbReference type="NCBI Taxonomy" id="1737063"/>
    <lineage>
        <taxon>Bacteria</taxon>
        <taxon>Pseudomonadati</taxon>
        <taxon>Bacteroidota</taxon>
        <taxon>Flavobacteriia</taxon>
        <taxon>Flavobacteriales</taxon>
        <taxon>Crocinitomicaceae</taxon>
        <taxon>Brumimicrobium</taxon>
    </lineage>
</organism>
<keyword evidence="3" id="KW-1185">Reference proteome</keyword>
<feature type="transmembrane region" description="Helical" evidence="1">
    <location>
        <begin position="89"/>
        <end position="110"/>
    </location>
</feature>
<accession>A0A3E1EXF7</accession>